<evidence type="ECO:0000256" key="9">
    <source>
        <dbReference type="SAM" id="Phobius"/>
    </source>
</evidence>
<feature type="transmembrane region" description="Helical" evidence="9">
    <location>
        <begin position="423"/>
        <end position="445"/>
    </location>
</feature>
<reference evidence="11 12" key="1">
    <citation type="submission" date="2020-04" db="EMBL/GenBank/DDBJ databases">
        <authorList>
            <person name="Wallbank WR R."/>
            <person name="Pardo Diaz C."/>
            <person name="Kozak K."/>
            <person name="Martin S."/>
            <person name="Jiggins C."/>
            <person name="Moest M."/>
            <person name="Warren A I."/>
            <person name="Byers J.R.P. K."/>
            <person name="Montejo-Kovacevich G."/>
            <person name="Yen C E."/>
        </authorList>
    </citation>
    <scope>NUCLEOTIDE SEQUENCE [LARGE SCALE GENOMIC DNA]</scope>
</reference>
<dbReference type="InterPro" id="IPR050549">
    <property type="entry name" value="MFS_Trehalose_Transporter"/>
</dbReference>
<dbReference type="FunFam" id="1.20.1250.20:FF:000218">
    <property type="entry name" value="facilitated trehalose transporter Tret1"/>
    <property type="match status" value="1"/>
</dbReference>
<feature type="transmembrane region" description="Helical" evidence="9">
    <location>
        <begin position="92"/>
        <end position="112"/>
    </location>
</feature>
<dbReference type="InterPro" id="IPR020846">
    <property type="entry name" value="MFS_dom"/>
</dbReference>
<dbReference type="PROSITE" id="PS00216">
    <property type="entry name" value="SUGAR_TRANSPORT_1"/>
    <property type="match status" value="2"/>
</dbReference>
<evidence type="ECO:0000259" key="10">
    <source>
        <dbReference type="PROSITE" id="PS50850"/>
    </source>
</evidence>
<accession>A0A8S1A632</accession>
<feature type="transmembrane region" description="Helical" evidence="9">
    <location>
        <begin position="18"/>
        <end position="41"/>
    </location>
</feature>
<organism evidence="11 12">
    <name type="scientific">Arctia plantaginis</name>
    <name type="common">Wood tiger moth</name>
    <name type="synonym">Phalaena plantaginis</name>
    <dbReference type="NCBI Taxonomy" id="874455"/>
    <lineage>
        <taxon>Eukaryota</taxon>
        <taxon>Metazoa</taxon>
        <taxon>Ecdysozoa</taxon>
        <taxon>Arthropoda</taxon>
        <taxon>Hexapoda</taxon>
        <taxon>Insecta</taxon>
        <taxon>Pterygota</taxon>
        <taxon>Neoptera</taxon>
        <taxon>Endopterygota</taxon>
        <taxon>Lepidoptera</taxon>
        <taxon>Glossata</taxon>
        <taxon>Ditrysia</taxon>
        <taxon>Noctuoidea</taxon>
        <taxon>Erebidae</taxon>
        <taxon>Arctiinae</taxon>
        <taxon>Arctia</taxon>
    </lineage>
</organism>
<dbReference type="InterPro" id="IPR003663">
    <property type="entry name" value="Sugar/inositol_transpt"/>
</dbReference>
<dbReference type="EMBL" id="CADEBC010000508">
    <property type="protein sequence ID" value="CAB3241341.1"/>
    <property type="molecule type" value="Genomic_DNA"/>
</dbReference>
<evidence type="ECO:0000256" key="1">
    <source>
        <dbReference type="ARBA" id="ARBA00004651"/>
    </source>
</evidence>
<keyword evidence="2" id="KW-0813">Transport</keyword>
<dbReference type="PROSITE" id="PS00217">
    <property type="entry name" value="SUGAR_TRANSPORT_2"/>
    <property type="match status" value="1"/>
</dbReference>
<keyword evidence="5 9" id="KW-0812">Transmembrane</keyword>
<evidence type="ECO:0000313" key="12">
    <source>
        <dbReference type="Proteomes" id="UP000494106"/>
    </source>
</evidence>
<dbReference type="Gene3D" id="1.20.1250.20">
    <property type="entry name" value="MFS general substrate transporter like domains"/>
    <property type="match status" value="1"/>
</dbReference>
<dbReference type="Proteomes" id="UP000494106">
    <property type="component" value="Unassembled WGS sequence"/>
</dbReference>
<feature type="domain" description="Major facilitator superfamily (MFS) profile" evidence="10">
    <location>
        <begin position="20"/>
        <end position="449"/>
    </location>
</feature>
<evidence type="ECO:0000256" key="7">
    <source>
        <dbReference type="ARBA" id="ARBA00023136"/>
    </source>
</evidence>
<dbReference type="GO" id="GO:0022857">
    <property type="term" value="F:transmembrane transporter activity"/>
    <property type="evidence" value="ECO:0007669"/>
    <property type="project" value="InterPro"/>
</dbReference>
<dbReference type="PANTHER" id="PTHR48021">
    <property type="match status" value="1"/>
</dbReference>
<keyword evidence="7 9" id="KW-0472">Membrane</keyword>
<comment type="caution">
    <text evidence="11">The sequence shown here is derived from an EMBL/GenBank/DDBJ whole genome shotgun (WGS) entry which is preliminary data.</text>
</comment>
<evidence type="ECO:0000256" key="8">
    <source>
        <dbReference type="ARBA" id="ARBA00023180"/>
    </source>
</evidence>
<evidence type="ECO:0000256" key="4">
    <source>
        <dbReference type="ARBA" id="ARBA00022597"/>
    </source>
</evidence>
<dbReference type="InterPro" id="IPR005829">
    <property type="entry name" value="Sugar_transporter_CS"/>
</dbReference>
<sequence>METESNNLKSKGHTRVQWAVAVSVNTAAMTFGLQCGWMSPVSKILQSENSPIGRPLTDSELSLIAAIPALTATFGILASLYIVDAYGRKKGILFTTVAQLVCWIITICSRNYYSLMVARVFCGFGGGATFHVIPMYVKEISQDNIRGTLGTLVTMLQNIGILAMYALGGYLDYYSVLYLVTVLPVLTILIVYVVPESPSFSVKQGKLEEAAKTIAFLRGVEVNDKEVECELNLIKKEREHFESMPKITFLTMFKDKAMRRGFIIMVIIFSVLALNGTFSIINFAVILLADSEMKISPEAQALSIPTCLILGTSITMYAVDKFGRKVLLGVTLGMSSVAFASLASSMILHKYGWATPDWLPIAVILVIVCCYGTGVSTVPYVLITEMFSFQIRAMVMACICILAWHLSFVQLVSFTAISSAMGVYTSFYIFSANNLFGLIVVVVILPETRGKSVEQIELKLRGK</sequence>
<keyword evidence="12" id="KW-1185">Reference proteome</keyword>
<evidence type="ECO:0000313" key="11">
    <source>
        <dbReference type="EMBL" id="CAB3241341.1"/>
    </source>
</evidence>
<comment type="subcellular location">
    <subcellularLocation>
        <location evidence="1">Cell membrane</location>
        <topology evidence="1">Multi-pass membrane protein</topology>
    </subcellularLocation>
</comment>
<feature type="transmembrane region" description="Helical" evidence="9">
    <location>
        <begin position="326"/>
        <end position="347"/>
    </location>
</feature>
<proteinExistence type="predicted"/>
<keyword evidence="3" id="KW-1003">Cell membrane</keyword>
<keyword evidence="8" id="KW-0325">Glycoprotein</keyword>
<dbReference type="PROSITE" id="PS50850">
    <property type="entry name" value="MFS"/>
    <property type="match status" value="1"/>
</dbReference>
<dbReference type="AlphaFoldDB" id="A0A8S1A632"/>
<keyword evidence="6 9" id="KW-1133">Transmembrane helix</keyword>
<gene>
    <name evidence="11" type="ORF">APLA_LOCUS8548</name>
</gene>
<dbReference type="OrthoDB" id="4142200at2759"/>
<dbReference type="InterPro" id="IPR036259">
    <property type="entry name" value="MFS_trans_sf"/>
</dbReference>
<dbReference type="Pfam" id="PF00083">
    <property type="entry name" value="Sugar_tr"/>
    <property type="match status" value="1"/>
</dbReference>
<feature type="transmembrane region" description="Helical" evidence="9">
    <location>
        <begin position="359"/>
        <end position="383"/>
    </location>
</feature>
<name>A0A8S1A632_ARCPL</name>
<evidence type="ECO:0000256" key="3">
    <source>
        <dbReference type="ARBA" id="ARBA00022475"/>
    </source>
</evidence>
<feature type="transmembrane region" description="Helical" evidence="9">
    <location>
        <begin position="395"/>
        <end position="417"/>
    </location>
</feature>
<feature type="transmembrane region" description="Helical" evidence="9">
    <location>
        <begin position="61"/>
        <end position="83"/>
    </location>
</feature>
<feature type="transmembrane region" description="Helical" evidence="9">
    <location>
        <begin position="301"/>
        <end position="319"/>
    </location>
</feature>
<feature type="transmembrane region" description="Helical" evidence="9">
    <location>
        <begin position="149"/>
        <end position="167"/>
    </location>
</feature>
<protein>
    <recommendedName>
        <fullName evidence="10">Major facilitator superfamily (MFS) profile domain-containing protein</fullName>
    </recommendedName>
</protein>
<evidence type="ECO:0000256" key="2">
    <source>
        <dbReference type="ARBA" id="ARBA00022448"/>
    </source>
</evidence>
<feature type="transmembrane region" description="Helical" evidence="9">
    <location>
        <begin position="262"/>
        <end position="289"/>
    </location>
</feature>
<feature type="transmembrane region" description="Helical" evidence="9">
    <location>
        <begin position="118"/>
        <end position="137"/>
    </location>
</feature>
<dbReference type="PANTHER" id="PTHR48021:SF33">
    <property type="entry name" value="AT22075P-RELATED"/>
    <property type="match status" value="1"/>
</dbReference>
<feature type="transmembrane region" description="Helical" evidence="9">
    <location>
        <begin position="173"/>
        <end position="194"/>
    </location>
</feature>
<dbReference type="GO" id="GO:0005886">
    <property type="term" value="C:plasma membrane"/>
    <property type="evidence" value="ECO:0007669"/>
    <property type="project" value="UniProtKB-SubCell"/>
</dbReference>
<dbReference type="InterPro" id="IPR005828">
    <property type="entry name" value="MFS_sugar_transport-like"/>
</dbReference>
<dbReference type="PRINTS" id="PR00171">
    <property type="entry name" value="SUGRTRNSPORT"/>
</dbReference>
<dbReference type="SUPFAM" id="SSF103473">
    <property type="entry name" value="MFS general substrate transporter"/>
    <property type="match status" value="1"/>
</dbReference>
<evidence type="ECO:0000256" key="6">
    <source>
        <dbReference type="ARBA" id="ARBA00022989"/>
    </source>
</evidence>
<keyword evidence="4" id="KW-0762">Sugar transport</keyword>
<evidence type="ECO:0000256" key="5">
    <source>
        <dbReference type="ARBA" id="ARBA00022692"/>
    </source>
</evidence>